<evidence type="ECO:0000256" key="2">
    <source>
        <dbReference type="ARBA" id="ARBA00012528"/>
    </source>
</evidence>
<dbReference type="InterPro" id="IPR029787">
    <property type="entry name" value="Nucleotide_cyclase"/>
</dbReference>
<dbReference type="SUPFAM" id="SSF55073">
    <property type="entry name" value="Nucleotide cyclase"/>
    <property type="match status" value="1"/>
</dbReference>
<dbReference type="Pfam" id="PF00672">
    <property type="entry name" value="HAMP"/>
    <property type="match status" value="1"/>
</dbReference>
<dbReference type="SMART" id="SM00267">
    <property type="entry name" value="GGDEF"/>
    <property type="match status" value="1"/>
</dbReference>
<evidence type="ECO:0000313" key="12">
    <source>
        <dbReference type="Proteomes" id="UP001063350"/>
    </source>
</evidence>
<dbReference type="GO" id="GO:0007165">
    <property type="term" value="P:signal transduction"/>
    <property type="evidence" value="ECO:0007669"/>
    <property type="project" value="InterPro"/>
</dbReference>
<accession>A0A915U3M9</accession>
<dbReference type="InterPro" id="IPR029151">
    <property type="entry name" value="Sensor-like_sf"/>
</dbReference>
<evidence type="ECO:0000259" key="9">
    <source>
        <dbReference type="PROSITE" id="PS50885"/>
    </source>
</evidence>
<dbReference type="EC" id="2.7.7.65" evidence="2"/>
<feature type="domain" description="HAMP" evidence="9">
    <location>
        <begin position="183"/>
        <end position="236"/>
    </location>
</feature>
<dbReference type="PROSITE" id="PS50885">
    <property type="entry name" value="HAMP"/>
    <property type="match status" value="1"/>
</dbReference>
<dbReference type="EMBL" id="AP024233">
    <property type="protein sequence ID" value="BCO10756.1"/>
    <property type="molecule type" value="Genomic_DNA"/>
</dbReference>
<gene>
    <name evidence="11" type="ORF">GF1_31320</name>
</gene>
<dbReference type="SUPFAM" id="SSF158472">
    <property type="entry name" value="HAMP domain-like"/>
    <property type="match status" value="1"/>
</dbReference>
<name>A0A915U3M9_9BACT</name>
<keyword evidence="6 8" id="KW-0472">Membrane</keyword>
<dbReference type="FunFam" id="3.30.70.270:FF:000001">
    <property type="entry name" value="Diguanylate cyclase domain protein"/>
    <property type="match status" value="1"/>
</dbReference>
<keyword evidence="4 8" id="KW-0812">Transmembrane</keyword>
<dbReference type="InterPro" id="IPR003660">
    <property type="entry name" value="HAMP_dom"/>
</dbReference>
<organism evidence="11 12">
    <name type="scientific">Desulfolithobacter dissulfuricans</name>
    <dbReference type="NCBI Taxonomy" id="2795293"/>
    <lineage>
        <taxon>Bacteria</taxon>
        <taxon>Pseudomonadati</taxon>
        <taxon>Thermodesulfobacteriota</taxon>
        <taxon>Desulfobulbia</taxon>
        <taxon>Desulfobulbales</taxon>
        <taxon>Desulfobulbaceae</taxon>
        <taxon>Desulfolithobacter</taxon>
    </lineage>
</organism>
<dbReference type="GO" id="GO:0005886">
    <property type="term" value="C:plasma membrane"/>
    <property type="evidence" value="ECO:0007669"/>
    <property type="project" value="UniProtKB-SubCell"/>
</dbReference>
<dbReference type="Pfam" id="PF00990">
    <property type="entry name" value="GGDEF"/>
    <property type="match status" value="1"/>
</dbReference>
<evidence type="ECO:0000256" key="8">
    <source>
        <dbReference type="SAM" id="Phobius"/>
    </source>
</evidence>
<dbReference type="SMART" id="SM00304">
    <property type="entry name" value="HAMP"/>
    <property type="match status" value="1"/>
</dbReference>
<dbReference type="PANTHER" id="PTHR45138:SF9">
    <property type="entry name" value="DIGUANYLATE CYCLASE DGCM-RELATED"/>
    <property type="match status" value="1"/>
</dbReference>
<dbReference type="GO" id="GO:1902201">
    <property type="term" value="P:negative regulation of bacterial-type flagellum-dependent cell motility"/>
    <property type="evidence" value="ECO:0007669"/>
    <property type="project" value="TreeGrafter"/>
</dbReference>
<dbReference type="AlphaFoldDB" id="A0A915U3M9"/>
<dbReference type="Proteomes" id="UP001063350">
    <property type="component" value="Chromosome"/>
</dbReference>
<sequence length="402" mass="45190">MKSYRVKLTVIIALLVIVSQLATGFFITRQSEQALDEKHHDIARAMARNIAYLSTRAFLSRDLATLYEQVKLAKQEKNVVYVKILDLEQHIVVSDTLSEVGSLYPVPVRPQGRGLTHYTTPEGRVLAKIIWPIMLDNETLGYVVLGYSHDEVQQAVAKLHRKIITTLFLGLSGSVLLAVFIAGRITAPLLELKRTALKIASGQFDLDPPRGKADDEFHMLARSMYEMAKRLESLVYNDPLTGIYNRLLLNIRLREELARSRRHRWPLAVLIIDIDHFKRINDTYGHLVGDEVLIGCAAILSRHIREEDCLARFGGEEFVILAPDMSEDNAVQQAERIRLAVEKAPLSATGLDKPIHITISIGIAIYPNHASNENELISRADTALYQAKSRGRNRTALFSKIA</sequence>
<dbReference type="Pfam" id="PF17203">
    <property type="entry name" value="sCache_3_2"/>
    <property type="match status" value="1"/>
</dbReference>
<proteinExistence type="predicted"/>
<evidence type="ECO:0000313" key="11">
    <source>
        <dbReference type="EMBL" id="BCO10756.1"/>
    </source>
</evidence>
<dbReference type="PANTHER" id="PTHR45138">
    <property type="entry name" value="REGULATORY COMPONENTS OF SENSORY TRANSDUCTION SYSTEM"/>
    <property type="match status" value="1"/>
</dbReference>
<feature type="transmembrane region" description="Helical" evidence="8">
    <location>
        <begin position="163"/>
        <end position="185"/>
    </location>
</feature>
<dbReference type="RefSeq" id="WP_267927475.1">
    <property type="nucleotide sequence ID" value="NZ_AP024233.1"/>
</dbReference>
<protein>
    <recommendedName>
        <fullName evidence="2">diguanylate cyclase</fullName>
        <ecNumber evidence="2">2.7.7.65</ecNumber>
    </recommendedName>
</protein>
<dbReference type="PROSITE" id="PS50887">
    <property type="entry name" value="GGDEF"/>
    <property type="match status" value="1"/>
</dbReference>
<dbReference type="CDD" id="cd01949">
    <property type="entry name" value="GGDEF"/>
    <property type="match status" value="1"/>
</dbReference>
<evidence type="ECO:0000256" key="6">
    <source>
        <dbReference type="ARBA" id="ARBA00023136"/>
    </source>
</evidence>
<keyword evidence="12" id="KW-1185">Reference proteome</keyword>
<dbReference type="InterPro" id="IPR050469">
    <property type="entry name" value="Diguanylate_Cyclase"/>
</dbReference>
<keyword evidence="3" id="KW-1003">Cell membrane</keyword>
<keyword evidence="5 8" id="KW-1133">Transmembrane helix</keyword>
<dbReference type="GO" id="GO:0052621">
    <property type="term" value="F:diguanylate cyclase activity"/>
    <property type="evidence" value="ECO:0007669"/>
    <property type="project" value="UniProtKB-EC"/>
</dbReference>
<dbReference type="SUPFAM" id="SSF103190">
    <property type="entry name" value="Sensory domain-like"/>
    <property type="match status" value="1"/>
</dbReference>
<dbReference type="InterPro" id="IPR033463">
    <property type="entry name" value="sCache_3"/>
</dbReference>
<comment type="catalytic activity">
    <reaction evidence="7">
        <text>2 GTP = 3',3'-c-di-GMP + 2 diphosphate</text>
        <dbReference type="Rhea" id="RHEA:24898"/>
        <dbReference type="ChEBI" id="CHEBI:33019"/>
        <dbReference type="ChEBI" id="CHEBI:37565"/>
        <dbReference type="ChEBI" id="CHEBI:58805"/>
        <dbReference type="EC" id="2.7.7.65"/>
    </reaction>
</comment>
<reference evidence="11" key="1">
    <citation type="submission" date="2020-12" db="EMBL/GenBank/DDBJ databases">
        <title>Desulfobium dissulfuricans gen. nov., sp. nov., a novel mesophilic, sulfate-reducing bacterium isolated from a deep-sea hydrothermal vent.</title>
        <authorList>
            <person name="Hashimoto Y."/>
            <person name="Tame A."/>
            <person name="Sawayama S."/>
            <person name="Miyazaki J."/>
            <person name="Takai K."/>
            <person name="Nakagawa S."/>
        </authorList>
    </citation>
    <scope>NUCLEOTIDE SEQUENCE</scope>
    <source>
        <strain evidence="11">GF1</strain>
    </source>
</reference>
<dbReference type="GO" id="GO:0043709">
    <property type="term" value="P:cell adhesion involved in single-species biofilm formation"/>
    <property type="evidence" value="ECO:0007669"/>
    <property type="project" value="TreeGrafter"/>
</dbReference>
<dbReference type="CDD" id="cd06225">
    <property type="entry name" value="HAMP"/>
    <property type="match status" value="1"/>
</dbReference>
<evidence type="ECO:0000256" key="1">
    <source>
        <dbReference type="ARBA" id="ARBA00004651"/>
    </source>
</evidence>
<dbReference type="NCBIfam" id="TIGR00254">
    <property type="entry name" value="GGDEF"/>
    <property type="match status" value="1"/>
</dbReference>
<evidence type="ECO:0000256" key="4">
    <source>
        <dbReference type="ARBA" id="ARBA00022692"/>
    </source>
</evidence>
<evidence type="ECO:0000256" key="3">
    <source>
        <dbReference type="ARBA" id="ARBA00022475"/>
    </source>
</evidence>
<dbReference type="InterPro" id="IPR043128">
    <property type="entry name" value="Rev_trsase/Diguanyl_cyclase"/>
</dbReference>
<evidence type="ECO:0000256" key="5">
    <source>
        <dbReference type="ARBA" id="ARBA00022989"/>
    </source>
</evidence>
<evidence type="ECO:0000259" key="10">
    <source>
        <dbReference type="PROSITE" id="PS50887"/>
    </source>
</evidence>
<dbReference type="Gene3D" id="3.30.70.270">
    <property type="match status" value="1"/>
</dbReference>
<dbReference type="InterPro" id="IPR000160">
    <property type="entry name" value="GGDEF_dom"/>
</dbReference>
<comment type="subcellular location">
    <subcellularLocation>
        <location evidence="1">Cell membrane</location>
        <topology evidence="1">Multi-pass membrane protein</topology>
    </subcellularLocation>
</comment>
<dbReference type="Gene3D" id="6.10.340.10">
    <property type="match status" value="1"/>
</dbReference>
<feature type="domain" description="GGDEF" evidence="10">
    <location>
        <begin position="265"/>
        <end position="400"/>
    </location>
</feature>
<evidence type="ECO:0000256" key="7">
    <source>
        <dbReference type="ARBA" id="ARBA00034247"/>
    </source>
</evidence>
<dbReference type="KEGG" id="ddu:GF1_31320"/>